<dbReference type="Proteomes" id="UP000094828">
    <property type="component" value="Unassembled WGS sequence"/>
</dbReference>
<dbReference type="EMBL" id="LYDR01000158">
    <property type="protein sequence ID" value="ODA28081.1"/>
    <property type="molecule type" value="Genomic_DNA"/>
</dbReference>
<evidence type="ECO:0000313" key="2">
    <source>
        <dbReference type="EMBL" id="ODA28081.1"/>
    </source>
</evidence>
<gene>
    <name evidence="2" type="ORF">A6X21_14565</name>
</gene>
<feature type="compositionally biased region" description="Gly residues" evidence="1">
    <location>
        <begin position="302"/>
        <end position="311"/>
    </location>
</feature>
<dbReference type="OrthoDB" id="9819458at2"/>
<comment type="caution">
    <text evidence="2">The sequence shown here is derived from an EMBL/GenBank/DDBJ whole genome shotgun (WGS) entry which is preliminary data.</text>
</comment>
<reference evidence="2 3" key="1">
    <citation type="submission" date="2016-05" db="EMBL/GenBank/DDBJ databases">
        <title>Genomic and physiological characterization of Planctopirus sp. isolated from fresh water lake.</title>
        <authorList>
            <person name="Subhash Y."/>
            <person name="Ramana C."/>
        </authorList>
    </citation>
    <scope>NUCLEOTIDE SEQUENCE [LARGE SCALE GENOMIC DNA]</scope>
    <source>
        <strain evidence="2 3">JC280</strain>
    </source>
</reference>
<dbReference type="RefSeq" id="WP_068853264.1">
    <property type="nucleotide sequence ID" value="NZ_LYDR01000158.1"/>
</dbReference>
<feature type="compositionally biased region" description="Low complexity" evidence="1">
    <location>
        <begin position="312"/>
        <end position="326"/>
    </location>
</feature>
<dbReference type="STRING" id="1841610.A6X21_14565"/>
<accession>A0A1C3E4A4</accession>
<proteinExistence type="predicted"/>
<organism evidence="2 3">
    <name type="scientific">Planctopirus hydrillae</name>
    <dbReference type="NCBI Taxonomy" id="1841610"/>
    <lineage>
        <taxon>Bacteria</taxon>
        <taxon>Pseudomonadati</taxon>
        <taxon>Planctomycetota</taxon>
        <taxon>Planctomycetia</taxon>
        <taxon>Planctomycetales</taxon>
        <taxon>Planctomycetaceae</taxon>
        <taxon>Planctopirus</taxon>
    </lineage>
</organism>
<feature type="compositionally biased region" description="Low complexity" evidence="1">
    <location>
        <begin position="261"/>
        <end position="301"/>
    </location>
</feature>
<name>A0A1C3E4A4_9PLAN</name>
<keyword evidence="3" id="KW-1185">Reference proteome</keyword>
<dbReference type="AlphaFoldDB" id="A0A1C3E4A4"/>
<feature type="region of interest" description="Disordered" evidence="1">
    <location>
        <begin position="256"/>
        <end position="326"/>
    </location>
</feature>
<feature type="compositionally biased region" description="Low complexity" evidence="1">
    <location>
        <begin position="189"/>
        <end position="201"/>
    </location>
</feature>
<evidence type="ECO:0000313" key="3">
    <source>
        <dbReference type="Proteomes" id="UP000094828"/>
    </source>
</evidence>
<evidence type="ECO:0000256" key="1">
    <source>
        <dbReference type="SAM" id="MobiDB-lite"/>
    </source>
</evidence>
<feature type="region of interest" description="Disordered" evidence="1">
    <location>
        <begin position="177"/>
        <end position="201"/>
    </location>
</feature>
<protein>
    <submittedName>
        <fullName evidence="2">Uncharacterized protein</fullName>
    </submittedName>
</protein>
<sequence length="408" mass="41316">MPADFRSFEQRLNALERKGNIHDVDIERLWKLQRPQGEGVPVGGPWPPIDFTGPWDEEPPCTDCETECFRIEASGFAGDLEQFNGTRCFTRSSDCGWVTSSADVPLLRYMSLQMNESAEPPVVILSLQGQTVSYRTNEMDCSISRTLTATPAPDEMTPLWPATLELVPVTCGDCTPSTGTGTDTGTGTGTTTSTGTTATCPPMTSTAWEWTGAFPWVVGSGGMCSGQDGCEACPPDYPGEYPGQIVVTPCGPAPADCSSSTGTATGTATGTTTGTGTTPPTEGTNTGDPSSTGTGTTPPTGTGTGTSGGTGTTAPTGTGTTSGTGTAAPGTCSYTLAAAAWCVVGGVTHSLYNLATSCSVSGGGSCPAQLVVPGTAPTLTVPCGTTASYPCEGGGTEAGTEEGPPEEP</sequence>